<dbReference type="Proteomes" id="UP001372834">
    <property type="component" value="Unassembled WGS sequence"/>
</dbReference>
<evidence type="ECO:0000313" key="2">
    <source>
        <dbReference type="EMBL" id="KAK6634601.1"/>
    </source>
</evidence>
<feature type="compositionally biased region" description="Polar residues" evidence="1">
    <location>
        <begin position="244"/>
        <end position="255"/>
    </location>
</feature>
<accession>A0AAN8P2W9</accession>
<comment type="caution">
    <text evidence="2">The sequence shown here is derived from an EMBL/GenBank/DDBJ whole genome shotgun (WGS) entry which is preliminary data.</text>
</comment>
<organism evidence="2 3">
    <name type="scientific">Polyplax serrata</name>
    <name type="common">Common mouse louse</name>
    <dbReference type="NCBI Taxonomy" id="468196"/>
    <lineage>
        <taxon>Eukaryota</taxon>
        <taxon>Metazoa</taxon>
        <taxon>Ecdysozoa</taxon>
        <taxon>Arthropoda</taxon>
        <taxon>Hexapoda</taxon>
        <taxon>Insecta</taxon>
        <taxon>Pterygota</taxon>
        <taxon>Neoptera</taxon>
        <taxon>Paraneoptera</taxon>
        <taxon>Psocodea</taxon>
        <taxon>Troctomorpha</taxon>
        <taxon>Phthiraptera</taxon>
        <taxon>Anoplura</taxon>
        <taxon>Polyplacidae</taxon>
        <taxon>Polyplax</taxon>
    </lineage>
</organism>
<sequence>MNRKKSTSKRSTGNTRSVAEKRSRGRMVRLRGGPALFPAPCRVVFWQLQKVFAAGQHSLAPVNGHETNKAARVIRIFHHVKRSGPYFVLFLCCLTNEPANDRNSQLLGSFLRQGDVVLSDKEELSGVSRRGETKELKNQKERYRVGKVQKALEQVKAVRNQRQSFISPKSTATPAGHPTTGTNHHLRTYPSQKQGYPKSKPSLTFLLEKKEKGYSRGGLKPLAKKVSPPCDLLGEPSRSKEHVLQSNSDSQDSSG</sequence>
<feature type="region of interest" description="Disordered" evidence="1">
    <location>
        <begin position="1"/>
        <end position="24"/>
    </location>
</feature>
<reference evidence="2 3" key="1">
    <citation type="submission" date="2023-10" db="EMBL/GenBank/DDBJ databases">
        <title>Genomes of two closely related lineages of the louse Polyplax serrata with different host specificities.</title>
        <authorList>
            <person name="Martinu J."/>
            <person name="Tarabai H."/>
            <person name="Stefka J."/>
            <person name="Hypsa V."/>
        </authorList>
    </citation>
    <scope>NUCLEOTIDE SEQUENCE [LARGE SCALE GENOMIC DNA]</scope>
    <source>
        <strain evidence="2">HR10_N</strain>
    </source>
</reference>
<feature type="region of interest" description="Disordered" evidence="1">
    <location>
        <begin position="167"/>
        <end position="199"/>
    </location>
</feature>
<gene>
    <name evidence="2" type="ORF">RUM43_012002</name>
</gene>
<feature type="compositionally biased region" description="Low complexity" evidence="1">
    <location>
        <begin position="171"/>
        <end position="183"/>
    </location>
</feature>
<evidence type="ECO:0000313" key="3">
    <source>
        <dbReference type="Proteomes" id="UP001372834"/>
    </source>
</evidence>
<name>A0AAN8P2W9_POLSC</name>
<dbReference type="EMBL" id="JAWJWE010000005">
    <property type="protein sequence ID" value="KAK6634601.1"/>
    <property type="molecule type" value="Genomic_DNA"/>
</dbReference>
<protein>
    <submittedName>
        <fullName evidence="2">Uncharacterized protein</fullName>
    </submittedName>
</protein>
<evidence type="ECO:0000256" key="1">
    <source>
        <dbReference type="SAM" id="MobiDB-lite"/>
    </source>
</evidence>
<dbReference type="AlphaFoldDB" id="A0AAN8P2W9"/>
<proteinExistence type="predicted"/>
<feature type="region of interest" description="Disordered" evidence="1">
    <location>
        <begin position="214"/>
        <end position="255"/>
    </location>
</feature>